<evidence type="ECO:0000313" key="2">
    <source>
        <dbReference type="Proteomes" id="UP000670776"/>
    </source>
</evidence>
<keyword evidence="2" id="KW-1185">Reference proteome</keyword>
<comment type="caution">
    <text evidence="1">The sequence shown here is derived from an EMBL/GenBank/DDBJ whole genome shotgun (WGS) entry which is preliminary data.</text>
</comment>
<proteinExistence type="predicted"/>
<name>A0ABS4BTY1_9FLAO</name>
<organism evidence="1 2">
    <name type="scientific">Mariniflexile gromovii</name>
    <dbReference type="NCBI Taxonomy" id="362523"/>
    <lineage>
        <taxon>Bacteria</taxon>
        <taxon>Pseudomonadati</taxon>
        <taxon>Bacteroidota</taxon>
        <taxon>Flavobacteriia</taxon>
        <taxon>Flavobacteriales</taxon>
        <taxon>Flavobacteriaceae</taxon>
        <taxon>Mariniflexile</taxon>
    </lineage>
</organism>
<dbReference type="RefSeq" id="WP_209654938.1">
    <property type="nucleotide sequence ID" value="NZ_JAGJCB010000007.1"/>
</dbReference>
<evidence type="ECO:0000313" key="1">
    <source>
        <dbReference type="EMBL" id="MBP0904044.1"/>
    </source>
</evidence>
<sequence>MKTITFILCTFIFLSCNKKNTVEPTVKEYTLEGAWELVSFLNYKNDGSVDTIRSSNEYKQMKMYSKTKIMWSRLQAWDSLDWFGVGDYTFRDGKLTEVLDYGSKAMNSRLKAQNKFVFDILIDENKFTQIEIDSMGHPIYAENYKRVE</sequence>
<gene>
    <name evidence="1" type="ORF">J8H85_09405</name>
</gene>
<evidence type="ECO:0008006" key="3">
    <source>
        <dbReference type="Google" id="ProtNLM"/>
    </source>
</evidence>
<accession>A0ABS4BTY1</accession>
<dbReference type="Proteomes" id="UP000670776">
    <property type="component" value="Unassembled WGS sequence"/>
</dbReference>
<reference evidence="1 2" key="1">
    <citation type="submission" date="2021-04" db="EMBL/GenBank/DDBJ databases">
        <title>Mariniflexile gromovii gen. nov., sp. nov., a gliding bacterium isolated from the sea urchin Strongylocentrotus intermedius.</title>
        <authorList>
            <person name="Ko S."/>
            <person name="Le V."/>
            <person name="Ahn C.-Y."/>
            <person name="Oh H.-M."/>
        </authorList>
    </citation>
    <scope>NUCLEOTIDE SEQUENCE [LARGE SCALE GENOMIC DNA]</scope>
    <source>
        <strain evidence="1 2">KCTC 12570</strain>
    </source>
</reference>
<dbReference type="EMBL" id="JAGJCB010000007">
    <property type="protein sequence ID" value="MBP0904044.1"/>
    <property type="molecule type" value="Genomic_DNA"/>
</dbReference>
<dbReference type="PROSITE" id="PS51257">
    <property type="entry name" value="PROKAR_LIPOPROTEIN"/>
    <property type="match status" value="1"/>
</dbReference>
<protein>
    <recommendedName>
        <fullName evidence="3">Lipocalin-like protein</fullName>
    </recommendedName>
</protein>